<evidence type="ECO:0000313" key="4">
    <source>
        <dbReference type="Proteomes" id="UP000537204"/>
    </source>
</evidence>
<dbReference type="InterPro" id="IPR001296">
    <property type="entry name" value="Glyco_trans_1"/>
</dbReference>
<comment type="caution">
    <text evidence="3">The sequence shown here is derived from an EMBL/GenBank/DDBJ whole genome shotgun (WGS) entry which is preliminary data.</text>
</comment>
<dbReference type="CDD" id="cd03801">
    <property type="entry name" value="GT4_PimA-like"/>
    <property type="match status" value="1"/>
</dbReference>
<evidence type="ECO:0000313" key="3">
    <source>
        <dbReference type="EMBL" id="MBB5636588.1"/>
    </source>
</evidence>
<dbReference type="EMBL" id="JACHCE010000003">
    <property type="protein sequence ID" value="MBB5636588.1"/>
    <property type="molecule type" value="Genomic_DNA"/>
</dbReference>
<evidence type="ECO:0000256" key="1">
    <source>
        <dbReference type="ARBA" id="ARBA00022679"/>
    </source>
</evidence>
<dbReference type="PANTHER" id="PTHR46401">
    <property type="entry name" value="GLYCOSYLTRANSFERASE WBBK-RELATED"/>
    <property type="match status" value="1"/>
</dbReference>
<evidence type="ECO:0000259" key="2">
    <source>
        <dbReference type="Pfam" id="PF00534"/>
    </source>
</evidence>
<organism evidence="3 4">
    <name type="scientific">Pedobacter cryoconitis</name>
    <dbReference type="NCBI Taxonomy" id="188932"/>
    <lineage>
        <taxon>Bacteria</taxon>
        <taxon>Pseudomonadati</taxon>
        <taxon>Bacteroidota</taxon>
        <taxon>Sphingobacteriia</taxon>
        <taxon>Sphingobacteriales</taxon>
        <taxon>Sphingobacteriaceae</taxon>
        <taxon>Pedobacter</taxon>
    </lineage>
</organism>
<keyword evidence="1 3" id="KW-0808">Transferase</keyword>
<name>A0A7W8ZM79_9SPHI</name>
<dbReference type="Proteomes" id="UP000537204">
    <property type="component" value="Unassembled WGS sequence"/>
</dbReference>
<dbReference type="Gene3D" id="3.40.50.2000">
    <property type="entry name" value="Glycogen Phosphorylase B"/>
    <property type="match status" value="2"/>
</dbReference>
<dbReference type="GO" id="GO:0009103">
    <property type="term" value="P:lipopolysaccharide biosynthetic process"/>
    <property type="evidence" value="ECO:0007669"/>
    <property type="project" value="TreeGrafter"/>
</dbReference>
<dbReference type="SUPFAM" id="SSF53756">
    <property type="entry name" value="UDP-Glycosyltransferase/glycogen phosphorylase"/>
    <property type="match status" value="1"/>
</dbReference>
<dbReference type="AlphaFoldDB" id="A0A7W8ZM79"/>
<proteinExistence type="predicted"/>
<dbReference type="PANTHER" id="PTHR46401:SF2">
    <property type="entry name" value="GLYCOSYLTRANSFERASE WBBK-RELATED"/>
    <property type="match status" value="1"/>
</dbReference>
<gene>
    <name evidence="3" type="ORF">HDE68_002489</name>
</gene>
<dbReference type="Pfam" id="PF00534">
    <property type="entry name" value="Glycos_transf_1"/>
    <property type="match status" value="1"/>
</dbReference>
<reference evidence="3 4" key="1">
    <citation type="submission" date="2020-08" db="EMBL/GenBank/DDBJ databases">
        <title>Genomic Encyclopedia of Type Strains, Phase IV (KMG-V): Genome sequencing to study the core and pangenomes of soil and plant-associated prokaryotes.</title>
        <authorList>
            <person name="Whitman W."/>
        </authorList>
    </citation>
    <scope>NUCLEOTIDE SEQUENCE [LARGE SCALE GENOMIC DNA]</scope>
    <source>
        <strain evidence="3 4">S3M1</strain>
    </source>
</reference>
<protein>
    <submittedName>
        <fullName evidence="3">Glycosyltransferase involved in cell wall biosynthesis</fullName>
    </submittedName>
</protein>
<dbReference type="RefSeq" id="WP_221300716.1">
    <property type="nucleotide sequence ID" value="NZ_JACHCE010000003.1"/>
</dbReference>
<accession>A0A7W8ZM79</accession>
<dbReference type="GO" id="GO:0016757">
    <property type="term" value="F:glycosyltransferase activity"/>
    <property type="evidence" value="ECO:0007669"/>
    <property type="project" value="InterPro"/>
</dbReference>
<feature type="domain" description="Glycosyl transferase family 1" evidence="2">
    <location>
        <begin position="204"/>
        <end position="349"/>
    </location>
</feature>
<sequence>MSIKILFQSRKSLFEAPGGDTIQLHKTKEYLEKLGLQIDISIELEPDLSGYDMVHIFNLMRGQETLLQVLNAKKQNKKVALSTIYGLYTEFDKKARGGKAQKIFKYLNPYQIEYVKVIARAVFGNEFHLGTISVLFRGYYKTLKKICEHVDVFLPNSNTEMDRIIRDFKLQSPKFVNVPNAVDVALFKDDVVISEKYAHLEGCVLSAARIEGRKCQLELVQALKGSPYKLVLVGKAAKYHQKYYDLIKEEAGDNVVFIEHLTQEELVQLYKLSKVHALVSWMETPGLSSLEAGIMGANVVITDKGDTRAYFEDMAFYCEPDDVQSIRNAIDKAYAAAPNAELKKKIIENYTWENTAKATLAGYKMILDFNN</sequence>